<keyword evidence="6" id="KW-1185">Reference proteome</keyword>
<feature type="transmembrane region" description="Helical" evidence="4">
    <location>
        <begin position="326"/>
        <end position="345"/>
    </location>
</feature>
<dbReference type="SUPFAM" id="SSF103473">
    <property type="entry name" value="MFS general substrate transporter"/>
    <property type="match status" value="1"/>
</dbReference>
<feature type="transmembrane region" description="Helical" evidence="4">
    <location>
        <begin position="20"/>
        <end position="42"/>
    </location>
</feature>
<dbReference type="RefSeq" id="WP_254292700.1">
    <property type="nucleotide sequence ID" value="NZ_JAMLDX010000005.1"/>
</dbReference>
<dbReference type="AlphaFoldDB" id="A0A9X2HRJ6"/>
<feature type="transmembrane region" description="Helical" evidence="4">
    <location>
        <begin position="207"/>
        <end position="227"/>
    </location>
</feature>
<organism evidence="5 6">
    <name type="scientific">Sphingomonas tagetis</name>
    <dbReference type="NCBI Taxonomy" id="2949092"/>
    <lineage>
        <taxon>Bacteria</taxon>
        <taxon>Pseudomonadati</taxon>
        <taxon>Pseudomonadota</taxon>
        <taxon>Alphaproteobacteria</taxon>
        <taxon>Sphingomonadales</taxon>
        <taxon>Sphingomonadaceae</taxon>
        <taxon>Sphingomonas</taxon>
    </lineage>
</organism>
<feature type="transmembrane region" description="Helical" evidence="4">
    <location>
        <begin position="357"/>
        <end position="377"/>
    </location>
</feature>
<evidence type="ECO:0000256" key="3">
    <source>
        <dbReference type="ARBA" id="ARBA00023136"/>
    </source>
</evidence>
<protein>
    <recommendedName>
        <fullName evidence="7">MFS transporter</fullName>
    </recommendedName>
</protein>
<evidence type="ECO:0000313" key="6">
    <source>
        <dbReference type="Proteomes" id="UP001139451"/>
    </source>
</evidence>
<feature type="transmembrane region" description="Helical" evidence="4">
    <location>
        <begin position="139"/>
        <end position="160"/>
    </location>
</feature>
<keyword evidence="3 4" id="KW-0472">Membrane</keyword>
<evidence type="ECO:0000256" key="2">
    <source>
        <dbReference type="ARBA" id="ARBA00022989"/>
    </source>
</evidence>
<keyword evidence="2 4" id="KW-1133">Transmembrane helix</keyword>
<name>A0A9X2HRJ6_9SPHN</name>
<proteinExistence type="predicted"/>
<feature type="transmembrane region" description="Helical" evidence="4">
    <location>
        <begin position="81"/>
        <end position="100"/>
    </location>
</feature>
<dbReference type="GO" id="GO:0022857">
    <property type="term" value="F:transmembrane transporter activity"/>
    <property type="evidence" value="ECO:0007669"/>
    <property type="project" value="InterPro"/>
</dbReference>
<feature type="transmembrane region" description="Helical" evidence="4">
    <location>
        <begin position="54"/>
        <end position="74"/>
    </location>
</feature>
<keyword evidence="1 4" id="KW-0812">Transmembrane</keyword>
<reference evidence="5" key="1">
    <citation type="submission" date="2022-05" db="EMBL/GenBank/DDBJ databases">
        <title>Sphingomonas sp. strain MG17 Genome sequencing and assembly.</title>
        <authorList>
            <person name="Kim I."/>
        </authorList>
    </citation>
    <scope>NUCLEOTIDE SEQUENCE</scope>
    <source>
        <strain evidence="5">MG17</strain>
    </source>
</reference>
<feature type="transmembrane region" description="Helical" evidence="4">
    <location>
        <begin position="239"/>
        <end position="259"/>
    </location>
</feature>
<evidence type="ECO:0000256" key="1">
    <source>
        <dbReference type="ARBA" id="ARBA00022692"/>
    </source>
</evidence>
<feature type="transmembrane region" description="Helical" evidence="4">
    <location>
        <begin position="166"/>
        <end position="186"/>
    </location>
</feature>
<feature type="transmembrane region" description="Helical" evidence="4">
    <location>
        <begin position="266"/>
        <end position="287"/>
    </location>
</feature>
<dbReference type="InterPro" id="IPR036259">
    <property type="entry name" value="MFS_trans_sf"/>
</dbReference>
<dbReference type="Gene3D" id="1.20.1250.20">
    <property type="entry name" value="MFS general substrate transporter like domains"/>
    <property type="match status" value="1"/>
</dbReference>
<evidence type="ECO:0008006" key="7">
    <source>
        <dbReference type="Google" id="ProtNLM"/>
    </source>
</evidence>
<dbReference type="EMBL" id="JAMLDX010000005">
    <property type="protein sequence ID" value="MCP3730575.1"/>
    <property type="molecule type" value="Genomic_DNA"/>
</dbReference>
<evidence type="ECO:0000313" key="5">
    <source>
        <dbReference type="EMBL" id="MCP3730575.1"/>
    </source>
</evidence>
<sequence>MSNSPPGAAEAFSNREIAAIVILTIGGGTIRALQPLLLGALVHEQRLSVAELGWAATLELLMIGITIGVAGTWLKPERLRAIGVATIIGSVVFNIGTVFASPMLFMVLRALAGVASGVGLWMLFGMVARLTVPARVMGLYIGTNAAVALVLAAFCSWYVIPTFGAGGGFVILSLLGAALILCVPFMPVRYGPLAVQPGRTWPGLRGFTVLFAIFAFASGIMSLWVYVDPLARRGGFDEGIIGYSISAGLAMQVLGGWVASYLGGRLSAATALFIGGCANLVVLGFLWAGAPALIFVAAIAMFGFLWAFVLSFVTPFTMKTDPTGRAVMLIGTAELFGAAAGPALVSMSVNTFGVQAAPLVSGALFALGNSICVALWFRPARVPLAASVT</sequence>
<dbReference type="InterPro" id="IPR011701">
    <property type="entry name" value="MFS"/>
</dbReference>
<evidence type="ECO:0000256" key="4">
    <source>
        <dbReference type="SAM" id="Phobius"/>
    </source>
</evidence>
<comment type="caution">
    <text evidence="5">The sequence shown here is derived from an EMBL/GenBank/DDBJ whole genome shotgun (WGS) entry which is preliminary data.</text>
</comment>
<gene>
    <name evidence="5" type="ORF">M9978_09065</name>
</gene>
<dbReference type="Proteomes" id="UP001139451">
    <property type="component" value="Unassembled WGS sequence"/>
</dbReference>
<feature type="transmembrane region" description="Helical" evidence="4">
    <location>
        <begin position="106"/>
        <end position="127"/>
    </location>
</feature>
<dbReference type="Pfam" id="PF07690">
    <property type="entry name" value="MFS_1"/>
    <property type="match status" value="1"/>
</dbReference>
<feature type="transmembrane region" description="Helical" evidence="4">
    <location>
        <begin position="293"/>
        <end position="314"/>
    </location>
</feature>
<accession>A0A9X2HRJ6</accession>